<dbReference type="AlphaFoldDB" id="A0AA41UJ68"/>
<accession>A0AA41UJ68</accession>
<dbReference type="Gene3D" id="3.40.350.10">
    <property type="entry name" value="Creatinase/prolidase N-terminal domain"/>
    <property type="match status" value="1"/>
</dbReference>
<evidence type="ECO:0000313" key="3">
    <source>
        <dbReference type="EMBL" id="MCJ8500834.1"/>
    </source>
</evidence>
<dbReference type="EMBL" id="JALJRB010000008">
    <property type="protein sequence ID" value="MCJ8500834.1"/>
    <property type="molecule type" value="Genomic_DNA"/>
</dbReference>
<dbReference type="Pfam" id="PF01321">
    <property type="entry name" value="Creatinase_N"/>
    <property type="match status" value="1"/>
</dbReference>
<organism evidence="3 4">
    <name type="scientific">Desulfatitalea alkaliphila</name>
    <dbReference type="NCBI Taxonomy" id="2929485"/>
    <lineage>
        <taxon>Bacteria</taxon>
        <taxon>Pseudomonadati</taxon>
        <taxon>Thermodesulfobacteriota</taxon>
        <taxon>Desulfobacteria</taxon>
        <taxon>Desulfobacterales</taxon>
        <taxon>Desulfosarcinaceae</taxon>
        <taxon>Desulfatitalea</taxon>
    </lineage>
</organism>
<dbReference type="InterPro" id="IPR000994">
    <property type="entry name" value="Pept_M24"/>
</dbReference>
<comment type="caution">
    <text evidence="3">The sequence shown here is derived from an EMBL/GenBank/DDBJ whole genome shotgun (WGS) entry which is preliminary data.</text>
</comment>
<protein>
    <submittedName>
        <fullName evidence="3">Xaa-Pro peptidase family protein</fullName>
    </submittedName>
</protein>
<dbReference type="Gene3D" id="3.90.230.10">
    <property type="entry name" value="Creatinase/methionine aminopeptidase superfamily"/>
    <property type="match status" value="1"/>
</dbReference>
<evidence type="ECO:0000259" key="2">
    <source>
        <dbReference type="Pfam" id="PF01321"/>
    </source>
</evidence>
<dbReference type="CDD" id="cd01066">
    <property type="entry name" value="APP_MetAP"/>
    <property type="match status" value="1"/>
</dbReference>
<dbReference type="SUPFAM" id="SSF53092">
    <property type="entry name" value="Creatinase/prolidase N-terminal domain"/>
    <property type="match status" value="1"/>
</dbReference>
<reference evidence="3" key="1">
    <citation type="submission" date="2022-04" db="EMBL/GenBank/DDBJ databases">
        <title>Desulfatitalea alkaliphila sp. nov., a novel anaerobic sulfate-reducing bacterium isolated from terrestrial mud volcano, Taman Peninsula, Russia.</title>
        <authorList>
            <person name="Khomyakova M.A."/>
            <person name="Merkel A.Y."/>
            <person name="Slobodkin A.I."/>
        </authorList>
    </citation>
    <scope>NUCLEOTIDE SEQUENCE</scope>
    <source>
        <strain evidence="3">M08but</strain>
    </source>
</reference>
<feature type="domain" description="Peptidase M24" evidence="1">
    <location>
        <begin position="139"/>
        <end position="373"/>
    </location>
</feature>
<dbReference type="PANTHER" id="PTHR46112:SF2">
    <property type="entry name" value="XAA-PRO AMINOPEPTIDASE P-RELATED"/>
    <property type="match status" value="1"/>
</dbReference>
<name>A0AA41UJ68_9BACT</name>
<sequence>MPHIARIARLQKTIQERGLAGALIFYSRDILYYTGTAQPAYLVVRPTDYMLFVRRGYAFAQADCKLPQDRMVAESRLATVAQRMFADQERRQPVGTELDLLTVNHYRHFQQALDHRPLVDISDAILDQRSVKAPQEIESVRKACAAVNAGHLRILERLRPGISELELAAEIEHAQRIAGHEGVFFMRMPDFVMSRGPLASGPNLRRTSGNIYTITGTGLSSAVPAGPSRRIIAHGDLLMVDIPTCIEGYHADQSRTYAVGRAPEGALDRFALLREVADHLIDRLKPGMTAGEAYAIAKNRADHLGLSDAFLAFDTQPPAHFIGHGVGLEVNEPPLLAANGKALLADHMVLAIEMHLMAPDGPTLKLEDTVYLTPDGVEILTLSPRELTVVPCD</sequence>
<dbReference type="Proteomes" id="UP001165427">
    <property type="component" value="Unassembled WGS sequence"/>
</dbReference>
<dbReference type="PANTHER" id="PTHR46112">
    <property type="entry name" value="AMINOPEPTIDASE"/>
    <property type="match status" value="1"/>
</dbReference>
<dbReference type="Pfam" id="PF00557">
    <property type="entry name" value="Peptidase_M24"/>
    <property type="match status" value="1"/>
</dbReference>
<dbReference type="InterPro" id="IPR000587">
    <property type="entry name" value="Creatinase_N"/>
</dbReference>
<keyword evidence="4" id="KW-1185">Reference proteome</keyword>
<feature type="domain" description="Creatinase N-terminal" evidence="2">
    <location>
        <begin position="6"/>
        <end position="131"/>
    </location>
</feature>
<dbReference type="InterPro" id="IPR029149">
    <property type="entry name" value="Creatin/AminoP/Spt16_N"/>
</dbReference>
<dbReference type="RefSeq" id="WP_246906419.1">
    <property type="nucleotide sequence ID" value="NZ_JALJRB010000008.1"/>
</dbReference>
<evidence type="ECO:0000313" key="4">
    <source>
        <dbReference type="Proteomes" id="UP001165427"/>
    </source>
</evidence>
<dbReference type="SUPFAM" id="SSF55920">
    <property type="entry name" value="Creatinase/aminopeptidase"/>
    <property type="match status" value="1"/>
</dbReference>
<dbReference type="InterPro" id="IPR036005">
    <property type="entry name" value="Creatinase/aminopeptidase-like"/>
</dbReference>
<proteinExistence type="predicted"/>
<dbReference type="InterPro" id="IPR050659">
    <property type="entry name" value="Peptidase_M24B"/>
</dbReference>
<evidence type="ECO:0000259" key="1">
    <source>
        <dbReference type="Pfam" id="PF00557"/>
    </source>
</evidence>
<gene>
    <name evidence="3" type="ORF">MRX98_09650</name>
</gene>